<evidence type="ECO:0000313" key="2">
    <source>
        <dbReference type="EMBL" id="PUX20320.1"/>
    </source>
</evidence>
<dbReference type="Pfam" id="PF12973">
    <property type="entry name" value="Cupin_7"/>
    <property type="match status" value="2"/>
</dbReference>
<comment type="caution">
    <text evidence="2">The sequence shown here is derived from an EMBL/GenBank/DDBJ whole genome shotgun (WGS) entry which is preliminary data.</text>
</comment>
<accession>A0A2T7B314</accession>
<organism evidence="2">
    <name type="scientific">Cronobacter turicensis</name>
    <dbReference type="NCBI Taxonomy" id="413502"/>
    <lineage>
        <taxon>Bacteria</taxon>
        <taxon>Pseudomonadati</taxon>
        <taxon>Pseudomonadota</taxon>
        <taxon>Gammaproteobacteria</taxon>
        <taxon>Enterobacterales</taxon>
        <taxon>Enterobacteriaceae</taxon>
        <taxon>Cronobacter</taxon>
    </lineage>
</organism>
<evidence type="ECO:0000259" key="1">
    <source>
        <dbReference type="Pfam" id="PF12973"/>
    </source>
</evidence>
<reference evidence="2" key="1">
    <citation type="submission" date="2016-12" db="EMBL/GenBank/DDBJ databases">
        <title>Analysis of the Molecular Diversity Among Cronobacter Species Isolated from Filth Flies Using a Pan Genomic DNA Microarray.</title>
        <authorList>
            <person name="Pava-Ripoll M."/>
            <person name="Tall B."/>
            <person name="Farber J."/>
            <person name="Fanning S."/>
            <person name="Lehner A."/>
            <person name="Stephan R."/>
            <person name="Pagotto F."/>
            <person name="Iverson C."/>
            <person name="Ziobro G."/>
            <person name="Miller A."/>
            <person name="Pearson R."/>
            <person name="Yan Q."/>
            <person name="Kim M."/>
            <person name="Jeong S."/>
            <person name="Park J."/>
            <person name="Jun S."/>
            <person name="Choi H."/>
            <person name="Chung T."/>
            <person name="Yoo Y."/>
            <person name="Park E."/>
            <person name="Hwang S."/>
            <person name="Lee B."/>
            <person name="Sathyamoorthy V."/>
            <person name="Carter L."/>
            <person name="Mammel M."/>
            <person name="Jackson S."/>
            <person name="Kothary M."/>
            <person name="Patel I."/>
            <person name="Grim C."/>
            <person name="Gopinath G."/>
            <person name="Gangiredla J."/>
            <person name="Chase H."/>
        </authorList>
    </citation>
    <scope>NUCLEOTIDE SEQUENCE [LARGE SCALE GENOMIC DNA]</scope>
    <source>
        <strain evidence="2">MOD1-Sh41s</strain>
    </source>
</reference>
<dbReference type="RefSeq" id="WP_075198960.1">
    <property type="nucleotide sequence ID" value="NZ_CP187985.1"/>
</dbReference>
<dbReference type="AlphaFoldDB" id="A0A2T7B314"/>
<dbReference type="InterPro" id="IPR011051">
    <property type="entry name" value="RmlC_Cupin_sf"/>
</dbReference>
<feature type="domain" description="ChrR-like cupin" evidence="1">
    <location>
        <begin position="9"/>
        <end position="111"/>
    </location>
</feature>
<sequence>MLIHHDFSRRAMISPAHYRWVASPQPGVDRVMLDRTGGERARATSIVRYAPHAFFPAHPHPGGEEILVLSGTFSEGENHYPAGWYLRNPPGSVHQPASNPGTTIFVKLGQMTAQETRPVRINTDDLRAWQVGDDNARCPLYEDDRESVCLLRLSAGAAVFSHPATGGVELLLIEGTLMENDVQYPAGTWLRLPPDDVPPLTAGTQGALLYVKTGHLRDATPEKIHEKN</sequence>
<dbReference type="OrthoDB" id="9801227at2"/>
<name>A0A2T7B314_9ENTR</name>
<dbReference type="SUPFAM" id="SSF51182">
    <property type="entry name" value="RmlC-like cupins"/>
    <property type="match status" value="2"/>
</dbReference>
<dbReference type="CDD" id="cd20303">
    <property type="entry name" value="cupin_ChrR_1"/>
    <property type="match status" value="1"/>
</dbReference>
<protein>
    <submittedName>
        <fullName evidence="2">Anti-sigma factor</fullName>
    </submittedName>
</protein>
<feature type="domain" description="ChrR-like cupin" evidence="1">
    <location>
        <begin position="119"/>
        <end position="216"/>
    </location>
</feature>
<dbReference type="EMBL" id="MSAG01000024">
    <property type="protein sequence ID" value="PUX20320.1"/>
    <property type="molecule type" value="Genomic_DNA"/>
</dbReference>
<dbReference type="Gene3D" id="2.60.120.10">
    <property type="entry name" value="Jelly Rolls"/>
    <property type="match status" value="1"/>
</dbReference>
<proteinExistence type="predicted"/>
<dbReference type="InterPro" id="IPR025979">
    <property type="entry name" value="ChrR-like_cupin_dom"/>
</dbReference>
<gene>
    <name evidence="2" type="ORF">BS411_14870</name>
</gene>
<dbReference type="InterPro" id="IPR014710">
    <property type="entry name" value="RmlC-like_jellyroll"/>
</dbReference>